<dbReference type="Pfam" id="PF13410">
    <property type="entry name" value="GST_C_2"/>
    <property type="match status" value="1"/>
</dbReference>
<name>A0A2R5FI86_9PROT</name>
<dbReference type="EMBL" id="BDOQ01000019">
    <property type="protein sequence ID" value="GBG15654.1"/>
    <property type="molecule type" value="Genomic_DNA"/>
</dbReference>
<feature type="domain" description="GST C-terminal" evidence="2">
    <location>
        <begin position="82"/>
        <end position="201"/>
    </location>
</feature>
<dbReference type="SUPFAM" id="SSF47616">
    <property type="entry name" value="GST C-terminal domain-like"/>
    <property type="match status" value="1"/>
</dbReference>
<dbReference type="GO" id="GO:0004364">
    <property type="term" value="F:glutathione transferase activity"/>
    <property type="evidence" value="ECO:0007669"/>
    <property type="project" value="UniProtKB-EC"/>
</dbReference>
<reference evidence="3 4" key="1">
    <citation type="journal article" date="2018" name="Environ. Microbiol.">
        <title>Isolation and genomic characterization of Novimethylophilus kurashikiensis gen. nov. sp. nov., a new lanthanide-dependent methylotrophic species of Methylophilaceae.</title>
        <authorList>
            <person name="Lv H."/>
            <person name="Sahin N."/>
            <person name="Tani A."/>
        </authorList>
    </citation>
    <scope>NUCLEOTIDE SEQUENCE [LARGE SCALE GENOMIC DNA]</scope>
    <source>
        <strain evidence="3 4">La2-4</strain>
    </source>
</reference>
<proteinExistence type="predicted"/>
<feature type="domain" description="GST N-terminal" evidence="1">
    <location>
        <begin position="1"/>
        <end position="79"/>
    </location>
</feature>
<dbReference type="PROSITE" id="PS50405">
    <property type="entry name" value="GST_CTER"/>
    <property type="match status" value="1"/>
</dbReference>
<keyword evidence="3" id="KW-0808">Transferase</keyword>
<dbReference type="Proteomes" id="UP000245081">
    <property type="component" value="Unassembled WGS sequence"/>
</dbReference>
<dbReference type="EC" id="2.5.1.18" evidence="3"/>
<dbReference type="InterPro" id="IPR036249">
    <property type="entry name" value="Thioredoxin-like_sf"/>
</dbReference>
<dbReference type="GO" id="GO:0005737">
    <property type="term" value="C:cytoplasm"/>
    <property type="evidence" value="ECO:0007669"/>
    <property type="project" value="TreeGrafter"/>
</dbReference>
<dbReference type="InterPro" id="IPR050983">
    <property type="entry name" value="GST_Omega/HSP26"/>
</dbReference>
<comment type="caution">
    <text evidence="3">The sequence shown here is derived from an EMBL/GenBank/DDBJ whole genome shotgun (WGS) entry which is preliminary data.</text>
</comment>
<dbReference type="PANTHER" id="PTHR43968:SF6">
    <property type="entry name" value="GLUTATHIONE S-TRANSFERASE OMEGA"/>
    <property type="match status" value="1"/>
</dbReference>
<dbReference type="PANTHER" id="PTHR43968">
    <property type="match status" value="1"/>
</dbReference>
<dbReference type="RefSeq" id="WP_109016796.1">
    <property type="nucleotide sequence ID" value="NZ_BDOQ01000019.1"/>
</dbReference>
<gene>
    <name evidence="3" type="primary">gst</name>
    <name evidence="3" type="ORF">NMK_3265</name>
</gene>
<dbReference type="CDD" id="cd03205">
    <property type="entry name" value="GST_C_6"/>
    <property type="match status" value="1"/>
</dbReference>
<dbReference type="PROSITE" id="PS50404">
    <property type="entry name" value="GST_NTER"/>
    <property type="match status" value="1"/>
</dbReference>
<dbReference type="InterPro" id="IPR036282">
    <property type="entry name" value="Glutathione-S-Trfase_C_sf"/>
</dbReference>
<protein>
    <submittedName>
        <fullName evidence="3">Glutathione S-transferase</fullName>
        <ecNumber evidence="3">2.5.1.18</ecNumber>
    </submittedName>
</protein>
<dbReference type="OrthoDB" id="8634103at2"/>
<dbReference type="Gene3D" id="3.40.30.10">
    <property type="entry name" value="Glutaredoxin"/>
    <property type="match status" value="1"/>
</dbReference>
<evidence type="ECO:0000259" key="1">
    <source>
        <dbReference type="PROSITE" id="PS50404"/>
    </source>
</evidence>
<dbReference type="InterPro" id="IPR010987">
    <property type="entry name" value="Glutathione-S-Trfase_C-like"/>
</dbReference>
<sequence>MKLFVTAGSPYARKTRVVLAEKRIDCEIVMLASLADPDSPLPAYNPLGKVPTLVLDDGSGLYDSPVIAEYLDSKTPVAHLIPQAHRIEVKRWEALADGVCDATVAIVMEGRRAPEKQDNSIVERQRPKVERGLRNMSQDLGDSKWCLGEAFTLADIAVGCALGYINLRMPELKWEEQYPNLARLHNQLLARPSFKDTVPPG</sequence>
<dbReference type="AlphaFoldDB" id="A0A2R5FI86"/>
<dbReference type="SFLD" id="SFLDG00358">
    <property type="entry name" value="Main_(cytGST)"/>
    <property type="match status" value="1"/>
</dbReference>
<dbReference type="Pfam" id="PF13409">
    <property type="entry name" value="GST_N_2"/>
    <property type="match status" value="1"/>
</dbReference>
<organism evidence="3 4">
    <name type="scientific">Novimethylophilus kurashikiensis</name>
    <dbReference type="NCBI Taxonomy" id="1825523"/>
    <lineage>
        <taxon>Bacteria</taxon>
        <taxon>Pseudomonadati</taxon>
        <taxon>Pseudomonadota</taxon>
        <taxon>Betaproteobacteria</taxon>
        <taxon>Nitrosomonadales</taxon>
        <taxon>Methylophilaceae</taxon>
        <taxon>Novimethylophilus</taxon>
    </lineage>
</organism>
<dbReference type="SFLD" id="SFLDS00019">
    <property type="entry name" value="Glutathione_Transferase_(cytos"/>
    <property type="match status" value="1"/>
</dbReference>
<evidence type="ECO:0000313" key="4">
    <source>
        <dbReference type="Proteomes" id="UP000245081"/>
    </source>
</evidence>
<evidence type="ECO:0000259" key="2">
    <source>
        <dbReference type="PROSITE" id="PS50405"/>
    </source>
</evidence>
<dbReference type="SUPFAM" id="SSF52833">
    <property type="entry name" value="Thioredoxin-like"/>
    <property type="match status" value="1"/>
</dbReference>
<keyword evidence="4" id="KW-1185">Reference proteome</keyword>
<dbReference type="InterPro" id="IPR004045">
    <property type="entry name" value="Glutathione_S-Trfase_N"/>
</dbReference>
<dbReference type="Gene3D" id="1.20.1050.10">
    <property type="match status" value="1"/>
</dbReference>
<accession>A0A2R5FI86</accession>
<evidence type="ECO:0000313" key="3">
    <source>
        <dbReference type="EMBL" id="GBG15654.1"/>
    </source>
</evidence>
<dbReference type="InterPro" id="IPR040079">
    <property type="entry name" value="Glutathione_S-Trfase"/>
</dbReference>